<keyword evidence="3" id="KW-1185">Reference proteome</keyword>
<dbReference type="AlphaFoldDB" id="A0A085MGZ3"/>
<dbReference type="EMBL" id="KL367484">
    <property type="protein sequence ID" value="KFD71018.1"/>
    <property type="molecule type" value="Genomic_DNA"/>
</dbReference>
<protein>
    <submittedName>
        <fullName evidence="1">Uncharacterized protein</fullName>
    </submittedName>
</protein>
<accession>A0A085MGZ3</accession>
<organism evidence="1 3">
    <name type="scientific">Trichuris suis</name>
    <name type="common">pig whipworm</name>
    <dbReference type="NCBI Taxonomy" id="68888"/>
    <lineage>
        <taxon>Eukaryota</taxon>
        <taxon>Metazoa</taxon>
        <taxon>Ecdysozoa</taxon>
        <taxon>Nematoda</taxon>
        <taxon>Enoplea</taxon>
        <taxon>Dorylaimia</taxon>
        <taxon>Trichinellida</taxon>
        <taxon>Trichuridae</taxon>
        <taxon>Trichuris</taxon>
    </lineage>
</organism>
<sequence>MPLRGDYLIGKEGIIGTYVTLMRQICEYAGVPVPTDGPFMNLYPRYCSAAERMAAEYRQYPMAHWLPDGSIRLEPNVPSFPGTQGMAVPLDGTQLCWLSGLGRTKVQVGGQVVYQGNEMPGPLLLHREGSTPVEVVLEQGEIYMFAPGARLYVQGIRSTPLSVARSVLNEFLSTLDINPYNLNNK</sequence>
<gene>
    <name evidence="1" type="ORF">M513_02593</name>
    <name evidence="2" type="ORF">M514_02593</name>
</gene>
<dbReference type="Proteomes" id="UP000030764">
    <property type="component" value="Unassembled WGS sequence"/>
</dbReference>
<evidence type="ECO:0000313" key="2">
    <source>
        <dbReference type="EMBL" id="KFD71018.1"/>
    </source>
</evidence>
<proteinExistence type="predicted"/>
<reference evidence="1 3" key="1">
    <citation type="journal article" date="2014" name="Nat. Genet.">
        <title>Genome and transcriptome of the porcine whipworm Trichuris suis.</title>
        <authorList>
            <person name="Jex A.R."/>
            <person name="Nejsum P."/>
            <person name="Schwarz E.M."/>
            <person name="Hu L."/>
            <person name="Young N.D."/>
            <person name="Hall R.S."/>
            <person name="Korhonen P.K."/>
            <person name="Liao S."/>
            <person name="Thamsborg S."/>
            <person name="Xia J."/>
            <person name="Xu P."/>
            <person name="Wang S."/>
            <person name="Scheerlinck J.P."/>
            <person name="Hofmann A."/>
            <person name="Sternberg P.W."/>
            <person name="Wang J."/>
            <person name="Gasser R.B."/>
        </authorList>
    </citation>
    <scope>NUCLEOTIDE SEQUENCE [LARGE SCALE GENOMIC DNA]</scope>
    <source>
        <strain evidence="2">DCEP-RM93F</strain>
        <strain evidence="1">DCEP-RM93M</strain>
    </source>
</reference>
<evidence type="ECO:0000313" key="1">
    <source>
        <dbReference type="EMBL" id="KFD56489.1"/>
    </source>
</evidence>
<name>A0A085MGZ3_9BILA</name>
<dbReference type="EMBL" id="KL363193">
    <property type="protein sequence ID" value="KFD56489.1"/>
    <property type="molecule type" value="Genomic_DNA"/>
</dbReference>
<dbReference type="Proteomes" id="UP000030758">
    <property type="component" value="Unassembled WGS sequence"/>
</dbReference>
<evidence type="ECO:0000313" key="3">
    <source>
        <dbReference type="Proteomes" id="UP000030764"/>
    </source>
</evidence>